<dbReference type="InterPro" id="IPR016024">
    <property type="entry name" value="ARM-type_fold"/>
</dbReference>
<proteinExistence type="inferred from homology"/>
<dbReference type="InterPro" id="IPR004155">
    <property type="entry name" value="PBS_lyase_HEAT"/>
</dbReference>
<dbReference type="Gene3D" id="1.25.10.10">
    <property type="entry name" value="Leucine-rich Repeat Variant"/>
    <property type="match status" value="1"/>
</dbReference>
<dbReference type="InterPro" id="IPR036365">
    <property type="entry name" value="PGBD-like_sf"/>
</dbReference>
<dbReference type="Pfam" id="PF03130">
    <property type="entry name" value="HEAT_PBS"/>
    <property type="match status" value="1"/>
</dbReference>
<evidence type="ECO:0000256" key="2">
    <source>
        <dbReference type="ARBA" id="ARBA00022549"/>
    </source>
</evidence>
<dbReference type="InterPro" id="IPR036366">
    <property type="entry name" value="PGBDSf"/>
</dbReference>
<dbReference type="Gene3D" id="1.10.101.10">
    <property type="entry name" value="PGBD-like superfamily/PGBD"/>
    <property type="match status" value="1"/>
</dbReference>
<keyword evidence="3" id="KW-0605">Phycobilisome</keyword>
<dbReference type="SUPFAM" id="SSF47090">
    <property type="entry name" value="PGBD-like"/>
    <property type="match status" value="1"/>
</dbReference>
<organism evidence="6 7">
    <name type="scientific">Richelia sinica FACHB-800</name>
    <dbReference type="NCBI Taxonomy" id="1357546"/>
    <lineage>
        <taxon>Bacteria</taxon>
        <taxon>Bacillati</taxon>
        <taxon>Cyanobacteriota</taxon>
        <taxon>Cyanophyceae</taxon>
        <taxon>Nostocales</taxon>
        <taxon>Nostocaceae</taxon>
        <taxon>Richelia</taxon>
    </lineage>
</organism>
<keyword evidence="2" id="KW-0042">Antenna complex</keyword>
<evidence type="ECO:0000256" key="1">
    <source>
        <dbReference type="ARBA" id="ARBA00009299"/>
    </source>
</evidence>
<evidence type="ECO:0000313" key="7">
    <source>
        <dbReference type="Proteomes" id="UP000683511"/>
    </source>
</evidence>
<feature type="domain" description="Peptidoglycan binding-like" evidence="5">
    <location>
        <begin position="45"/>
        <end position="99"/>
    </location>
</feature>
<protein>
    <submittedName>
        <fullName evidence="6">Peptidoglycan-binding domain 1</fullName>
    </submittedName>
</protein>
<evidence type="ECO:0000256" key="3">
    <source>
        <dbReference type="ARBA" id="ARBA00022738"/>
    </source>
</evidence>
<dbReference type="AlphaFoldDB" id="A0A975T850"/>
<dbReference type="InterPro" id="IPR002477">
    <property type="entry name" value="Peptidoglycan-bd-like"/>
</dbReference>
<keyword evidence="4" id="KW-0456">Lyase</keyword>
<dbReference type="InterPro" id="IPR011989">
    <property type="entry name" value="ARM-like"/>
</dbReference>
<dbReference type="EMBL" id="CP021056">
    <property type="protein sequence ID" value="QXE23799.1"/>
    <property type="molecule type" value="Genomic_DNA"/>
</dbReference>
<gene>
    <name evidence="6" type="ORF">B6N60_02490</name>
</gene>
<dbReference type="GO" id="GO:0030089">
    <property type="term" value="C:phycobilisome"/>
    <property type="evidence" value="ECO:0007669"/>
    <property type="project" value="UniProtKB-KW"/>
</dbReference>
<dbReference type="GO" id="GO:0016829">
    <property type="term" value="F:lyase activity"/>
    <property type="evidence" value="ECO:0007669"/>
    <property type="project" value="UniProtKB-KW"/>
</dbReference>
<reference evidence="6" key="1">
    <citation type="submission" date="2017-04" db="EMBL/GenBank/DDBJ databases">
        <title>Genome deletions in a multicellular cyanobacterial endosymbiont for morphological adaptation in marine diatoms.</title>
        <authorList>
            <person name="Wang Y."/>
            <person name="Gao H."/>
            <person name="Li R."/>
            <person name="Xu X."/>
        </authorList>
    </citation>
    <scope>NUCLEOTIDE SEQUENCE</scope>
    <source>
        <strain evidence="6">FACHB 800</strain>
    </source>
</reference>
<evidence type="ECO:0000256" key="4">
    <source>
        <dbReference type="ARBA" id="ARBA00023239"/>
    </source>
</evidence>
<evidence type="ECO:0000259" key="5">
    <source>
        <dbReference type="Pfam" id="PF01471"/>
    </source>
</evidence>
<dbReference type="Pfam" id="PF01471">
    <property type="entry name" value="PG_binding_1"/>
    <property type="match status" value="1"/>
</dbReference>
<dbReference type="SUPFAM" id="SSF48371">
    <property type="entry name" value="ARM repeat"/>
    <property type="match status" value="1"/>
</dbReference>
<keyword evidence="7" id="KW-1185">Reference proteome</keyword>
<accession>A0A975T850</accession>
<sequence>MRLYFPSIIIAASCFCFSLYPSRGLTTTSNLPSTQLTSLAIGAKGAEVQVLQVQLKALGYYSDVIDGNFSKTTQNAVVEFQKSKGLKRIDGVADLTTRKYLETALSGQNKCPTNSAIPAPAKIQPPENKADFNWWMFLGFSSLGMIGGLFHLTRKFHTAKSVRYLSGSEPKLLNPAKDENVQTLSIQATTTNAAPITQELVPSATTSVLIKPSIIEELIEELRHSDPIRRNKAIWNLGQQGDSRAIQPLVELMLNADSHQHSLILSALAEIGIRSLKPMNRALAISVQNDNPQVRQNAIRDLVRISDLMVQMNQIVCHAVEDTDPEVQATARYALKQINRHRFFADSQILPEKTTEVSEI</sequence>
<comment type="similarity">
    <text evidence="1">Belongs to the CpcE/RpcE/PecE family.</text>
</comment>
<dbReference type="KEGG" id="rsin:B6N60_02490"/>
<dbReference type="Proteomes" id="UP000683511">
    <property type="component" value="Chromosome"/>
</dbReference>
<name>A0A975T850_9NOST</name>
<evidence type="ECO:0000313" key="6">
    <source>
        <dbReference type="EMBL" id="QXE23799.1"/>
    </source>
</evidence>
<dbReference type="RefSeq" id="WP_190607183.1">
    <property type="nucleotide sequence ID" value="NZ_CP021056.1"/>
</dbReference>